<evidence type="ECO:0000256" key="10">
    <source>
        <dbReference type="ARBA" id="ARBA00022840"/>
    </source>
</evidence>
<gene>
    <name evidence="16" type="ORF">SAMN05880501_10716</name>
</gene>
<dbReference type="Pfam" id="PF17203">
    <property type="entry name" value="sCache_3_2"/>
    <property type="match status" value="1"/>
</dbReference>
<dbReference type="Pfam" id="PF02518">
    <property type="entry name" value="HATPase_c"/>
    <property type="match status" value="1"/>
</dbReference>
<sequence>MEKLSLQFKMFIFSFVIVFFSIFTSGAMMIHNIGGAFEKEFGLRAIAIARTVAQMRDVQETVGTKQGFETIQPIAERIRLATDVDYIVIFDMNGVRYSHPSESKIGTVSEDIVKNVASSQHEYISKALGVQGFSIRAFIPIMNSDATKQVGVINVGILSPKWYILVERYKSDILFSLFWGIVIGLIGSILIARHIKRQTLNLEPYQIARIVQERSAIMQAMDVGILATDEVGHITFINRLARQYTHYFSNDGTLEKIFQNTWLAEEKIANNENYRPLLLFDQMYLVRTFPIRINDKNAGYLIMITNRQEAHILAEQLTGVKALVDTLRAQHHESLNRLHSIAGLIQLDRNEDALSLIIDEITDEETIIQKLRDKIHDYSIQGLFLGKHSRAKELGVDLTLDDDSYLLDFMTGFSSGDMITIIGNLIDNAMEACLTKETRDVNILVQGDQHFLFIEIQDSGVGIEGNPNKIFDYGYSTKQQAGHGIGMALIKQIIESNKGKISVTSEVNIGTTITIQAGGEIL</sequence>
<dbReference type="InterPro" id="IPR003594">
    <property type="entry name" value="HATPase_dom"/>
</dbReference>
<evidence type="ECO:0000256" key="12">
    <source>
        <dbReference type="ARBA" id="ARBA00023012"/>
    </source>
</evidence>
<evidence type="ECO:0000256" key="5">
    <source>
        <dbReference type="ARBA" id="ARBA00022553"/>
    </source>
</evidence>
<dbReference type="Gene3D" id="3.30.450.20">
    <property type="entry name" value="PAS domain"/>
    <property type="match status" value="2"/>
</dbReference>
<organism evidence="16 17">
    <name type="scientific">Ureibacillus xyleni</name>
    <dbReference type="NCBI Taxonomy" id="614648"/>
    <lineage>
        <taxon>Bacteria</taxon>
        <taxon>Bacillati</taxon>
        <taxon>Bacillota</taxon>
        <taxon>Bacilli</taxon>
        <taxon>Bacillales</taxon>
        <taxon>Caryophanaceae</taxon>
        <taxon>Ureibacillus</taxon>
    </lineage>
</organism>
<dbReference type="SMART" id="SM00387">
    <property type="entry name" value="HATPase_c"/>
    <property type="match status" value="1"/>
</dbReference>
<keyword evidence="9 16" id="KW-0418">Kinase</keyword>
<feature type="transmembrane region" description="Helical" evidence="14">
    <location>
        <begin position="173"/>
        <end position="192"/>
    </location>
</feature>
<evidence type="ECO:0000256" key="3">
    <source>
        <dbReference type="ARBA" id="ARBA00012438"/>
    </source>
</evidence>
<dbReference type="GO" id="GO:0000155">
    <property type="term" value="F:phosphorelay sensor kinase activity"/>
    <property type="evidence" value="ECO:0007669"/>
    <property type="project" value="InterPro"/>
</dbReference>
<keyword evidence="5" id="KW-0597">Phosphoprotein</keyword>
<evidence type="ECO:0000313" key="16">
    <source>
        <dbReference type="EMBL" id="SOC12537.1"/>
    </source>
</evidence>
<protein>
    <recommendedName>
        <fullName evidence="3">histidine kinase</fullName>
        <ecNumber evidence="3">2.7.13.3</ecNumber>
    </recommendedName>
</protein>
<dbReference type="Gene3D" id="1.10.287.130">
    <property type="match status" value="1"/>
</dbReference>
<evidence type="ECO:0000256" key="14">
    <source>
        <dbReference type="SAM" id="Phobius"/>
    </source>
</evidence>
<evidence type="ECO:0000256" key="13">
    <source>
        <dbReference type="ARBA" id="ARBA00023136"/>
    </source>
</evidence>
<evidence type="ECO:0000256" key="1">
    <source>
        <dbReference type="ARBA" id="ARBA00000085"/>
    </source>
</evidence>
<dbReference type="PANTHER" id="PTHR43547:SF10">
    <property type="entry name" value="SENSOR HISTIDINE KINASE DCUS"/>
    <property type="match status" value="1"/>
</dbReference>
<dbReference type="EC" id="2.7.13.3" evidence="3"/>
<feature type="transmembrane region" description="Helical" evidence="14">
    <location>
        <begin position="12"/>
        <end position="33"/>
    </location>
</feature>
<evidence type="ECO:0000256" key="7">
    <source>
        <dbReference type="ARBA" id="ARBA00022692"/>
    </source>
</evidence>
<keyword evidence="10" id="KW-0067">ATP-binding</keyword>
<feature type="domain" description="Histidine kinase" evidence="15">
    <location>
        <begin position="308"/>
        <end position="521"/>
    </location>
</feature>
<dbReference type="PRINTS" id="PR00344">
    <property type="entry name" value="BCTRLSENSOR"/>
</dbReference>
<name>A0A285SVC6_9BACL</name>
<dbReference type="GO" id="GO:0005886">
    <property type="term" value="C:plasma membrane"/>
    <property type="evidence" value="ECO:0007669"/>
    <property type="project" value="UniProtKB-SubCell"/>
</dbReference>
<keyword evidence="8" id="KW-0547">Nucleotide-binding</keyword>
<keyword evidence="17" id="KW-1185">Reference proteome</keyword>
<dbReference type="InterPro" id="IPR005467">
    <property type="entry name" value="His_kinase_dom"/>
</dbReference>
<dbReference type="EMBL" id="OBMQ01000007">
    <property type="protein sequence ID" value="SOC12537.1"/>
    <property type="molecule type" value="Genomic_DNA"/>
</dbReference>
<evidence type="ECO:0000259" key="15">
    <source>
        <dbReference type="PROSITE" id="PS50109"/>
    </source>
</evidence>
<evidence type="ECO:0000256" key="4">
    <source>
        <dbReference type="ARBA" id="ARBA00022475"/>
    </source>
</evidence>
<dbReference type="InterPro" id="IPR036890">
    <property type="entry name" value="HATPase_C_sf"/>
</dbReference>
<evidence type="ECO:0000256" key="2">
    <source>
        <dbReference type="ARBA" id="ARBA00004651"/>
    </source>
</evidence>
<dbReference type="Gene3D" id="3.30.565.10">
    <property type="entry name" value="Histidine kinase-like ATPase, C-terminal domain"/>
    <property type="match status" value="1"/>
</dbReference>
<comment type="subcellular location">
    <subcellularLocation>
        <location evidence="2">Cell membrane</location>
        <topology evidence="2">Multi-pass membrane protein</topology>
    </subcellularLocation>
</comment>
<proteinExistence type="predicted"/>
<dbReference type="AlphaFoldDB" id="A0A285SVC6"/>
<dbReference type="RefSeq" id="WP_237658394.1">
    <property type="nucleotide sequence ID" value="NZ_OBMQ01000007.1"/>
</dbReference>
<accession>A0A285SVC6</accession>
<dbReference type="InterPro" id="IPR016120">
    <property type="entry name" value="Sig_transdc_His_kin_SpoOB"/>
</dbReference>
<comment type="catalytic activity">
    <reaction evidence="1">
        <text>ATP + protein L-histidine = ADP + protein N-phospho-L-histidine.</text>
        <dbReference type="EC" id="2.7.13.3"/>
    </reaction>
</comment>
<dbReference type="PROSITE" id="PS50109">
    <property type="entry name" value="HIS_KIN"/>
    <property type="match status" value="1"/>
</dbReference>
<evidence type="ECO:0000256" key="11">
    <source>
        <dbReference type="ARBA" id="ARBA00022989"/>
    </source>
</evidence>
<dbReference type="InterPro" id="IPR033463">
    <property type="entry name" value="sCache_3"/>
</dbReference>
<keyword evidence="13 14" id="KW-0472">Membrane</keyword>
<dbReference type="SUPFAM" id="SSF55890">
    <property type="entry name" value="Sporulation response regulatory protein Spo0B"/>
    <property type="match status" value="1"/>
</dbReference>
<evidence type="ECO:0000256" key="8">
    <source>
        <dbReference type="ARBA" id="ARBA00022741"/>
    </source>
</evidence>
<evidence type="ECO:0000256" key="9">
    <source>
        <dbReference type="ARBA" id="ARBA00022777"/>
    </source>
</evidence>
<dbReference type="InterPro" id="IPR004358">
    <property type="entry name" value="Sig_transdc_His_kin-like_C"/>
</dbReference>
<evidence type="ECO:0000256" key="6">
    <source>
        <dbReference type="ARBA" id="ARBA00022679"/>
    </source>
</evidence>
<keyword evidence="12" id="KW-0902">Two-component regulatory system</keyword>
<keyword evidence="11 14" id="KW-1133">Transmembrane helix</keyword>
<dbReference type="GO" id="GO:0005524">
    <property type="term" value="F:ATP binding"/>
    <property type="evidence" value="ECO:0007669"/>
    <property type="project" value="UniProtKB-KW"/>
</dbReference>
<dbReference type="PANTHER" id="PTHR43547">
    <property type="entry name" value="TWO-COMPONENT HISTIDINE KINASE"/>
    <property type="match status" value="1"/>
</dbReference>
<reference evidence="17" key="1">
    <citation type="submission" date="2017-08" db="EMBL/GenBank/DDBJ databases">
        <authorList>
            <person name="Varghese N."/>
            <person name="Submissions S."/>
        </authorList>
    </citation>
    <scope>NUCLEOTIDE SEQUENCE [LARGE SCALE GENOMIC DNA]</scope>
    <source>
        <strain evidence="17">JC22</strain>
    </source>
</reference>
<dbReference type="SUPFAM" id="SSF55874">
    <property type="entry name" value="ATPase domain of HSP90 chaperone/DNA topoisomerase II/histidine kinase"/>
    <property type="match status" value="1"/>
</dbReference>
<keyword evidence="7 14" id="KW-0812">Transmembrane</keyword>
<dbReference type="Proteomes" id="UP000219636">
    <property type="component" value="Unassembled WGS sequence"/>
</dbReference>
<keyword evidence="4" id="KW-1003">Cell membrane</keyword>
<dbReference type="SUPFAM" id="SSF103190">
    <property type="entry name" value="Sensory domain-like"/>
    <property type="match status" value="1"/>
</dbReference>
<dbReference type="InterPro" id="IPR029151">
    <property type="entry name" value="Sensor-like_sf"/>
</dbReference>
<keyword evidence="6" id="KW-0808">Transferase</keyword>
<evidence type="ECO:0000313" key="17">
    <source>
        <dbReference type="Proteomes" id="UP000219636"/>
    </source>
</evidence>